<dbReference type="AlphaFoldDB" id="A0A5B9DB08"/>
<dbReference type="GO" id="GO:0005525">
    <property type="term" value="F:GTP binding"/>
    <property type="evidence" value="ECO:0007669"/>
    <property type="project" value="InterPro"/>
</dbReference>
<dbReference type="Proteomes" id="UP000321408">
    <property type="component" value="Chromosome"/>
</dbReference>
<evidence type="ECO:0000313" key="2">
    <source>
        <dbReference type="EMBL" id="QEE16181.1"/>
    </source>
</evidence>
<dbReference type="Pfam" id="PF00071">
    <property type="entry name" value="Ras"/>
    <property type="match status" value="1"/>
</dbReference>
<organism evidence="2 3">
    <name type="scientific">Promethearchaeum syntrophicum</name>
    <dbReference type="NCBI Taxonomy" id="2594042"/>
    <lineage>
        <taxon>Archaea</taxon>
        <taxon>Promethearchaeati</taxon>
        <taxon>Promethearchaeota</taxon>
        <taxon>Promethearchaeia</taxon>
        <taxon>Promethearchaeales</taxon>
        <taxon>Promethearchaeaceae</taxon>
        <taxon>Promethearchaeum</taxon>
    </lineage>
</organism>
<reference evidence="2 3" key="1">
    <citation type="journal article" date="2020" name="Nature">
        <title>Isolation of an archaeon at the prokaryote-eukaryote interface.</title>
        <authorList>
            <person name="Imachi H."/>
            <person name="Nobu M.K."/>
            <person name="Nakahara N."/>
            <person name="Morono Y."/>
            <person name="Ogawara M."/>
            <person name="Takaki Y."/>
            <person name="Takano Y."/>
            <person name="Uematsu K."/>
            <person name="Ikuta T."/>
            <person name="Ito M."/>
            <person name="Matsui Y."/>
            <person name="Miyazaki M."/>
            <person name="Murata K."/>
            <person name="Saito Y."/>
            <person name="Sakai S."/>
            <person name="Song C."/>
            <person name="Tasumi E."/>
            <person name="Yamanaka Y."/>
            <person name="Yamaguchi T."/>
            <person name="Kamagata Y."/>
            <person name="Tamaki H."/>
            <person name="Takai K."/>
        </authorList>
    </citation>
    <scope>NUCLEOTIDE SEQUENCE [LARGE SCALE GENOMIC DNA]</scope>
    <source>
        <strain evidence="2 3">MK-D1</strain>
    </source>
</reference>
<evidence type="ECO:0000256" key="1">
    <source>
        <dbReference type="ARBA" id="ARBA00022741"/>
    </source>
</evidence>
<dbReference type="InterPro" id="IPR001806">
    <property type="entry name" value="Small_GTPase"/>
</dbReference>
<keyword evidence="1" id="KW-0547">Nucleotide-binding</keyword>
<dbReference type="InterPro" id="IPR027417">
    <property type="entry name" value="P-loop_NTPase"/>
</dbReference>
<dbReference type="NCBIfam" id="TIGR00231">
    <property type="entry name" value="small_GTP"/>
    <property type="match status" value="1"/>
</dbReference>
<accession>A0A5B9DB08</accession>
<dbReference type="PRINTS" id="PR00449">
    <property type="entry name" value="RASTRNSFRMNG"/>
</dbReference>
<name>A0A5B9DB08_9ARCH</name>
<evidence type="ECO:0000313" key="3">
    <source>
        <dbReference type="Proteomes" id="UP000321408"/>
    </source>
</evidence>
<dbReference type="KEGG" id="psyt:DSAG12_02010"/>
<dbReference type="EMBL" id="CP042905">
    <property type="protein sequence ID" value="QEE16181.1"/>
    <property type="molecule type" value="Genomic_DNA"/>
</dbReference>
<keyword evidence="3" id="KW-1185">Reference proteome</keyword>
<dbReference type="SMART" id="SM00173">
    <property type="entry name" value="RAS"/>
    <property type="match status" value="1"/>
</dbReference>
<dbReference type="Gene3D" id="3.40.50.300">
    <property type="entry name" value="P-loop containing nucleotide triphosphate hydrolases"/>
    <property type="match status" value="1"/>
</dbReference>
<dbReference type="SMART" id="SM00175">
    <property type="entry name" value="RAB"/>
    <property type="match status" value="1"/>
</dbReference>
<reference evidence="2 3" key="2">
    <citation type="journal article" date="2024" name="Int. J. Syst. Evol. Microbiol.">
        <title>Promethearchaeum syntrophicum gen. nov., sp. nov., an anaerobic, obligately syntrophic archaeon, the first isolate of the lineage 'Asgard' archaea, and proposal of the new archaeal phylum Promethearchaeota phyl. nov. and kingdom Promethearchaeati regn. nov.</title>
        <authorList>
            <person name="Imachi H."/>
            <person name="Nobu M.K."/>
            <person name="Kato S."/>
            <person name="Takaki Y."/>
            <person name="Miyazaki M."/>
            <person name="Miyata M."/>
            <person name="Ogawara M."/>
            <person name="Saito Y."/>
            <person name="Sakai S."/>
            <person name="Tahara Y.O."/>
            <person name="Takano Y."/>
            <person name="Tasumi E."/>
            <person name="Uematsu K."/>
            <person name="Yoshimura T."/>
            <person name="Itoh T."/>
            <person name="Ohkuma M."/>
            <person name="Takai K."/>
        </authorList>
    </citation>
    <scope>NUCLEOTIDE SEQUENCE [LARGE SCALE GENOMIC DNA]</scope>
    <source>
        <strain evidence="2 3">MK-D1</strain>
    </source>
</reference>
<dbReference type="SUPFAM" id="SSF52540">
    <property type="entry name" value="P-loop containing nucleoside triphosphate hydrolases"/>
    <property type="match status" value="1"/>
</dbReference>
<dbReference type="PANTHER" id="PTHR47978">
    <property type="match status" value="1"/>
</dbReference>
<gene>
    <name evidence="2" type="ORF">DSAG12_02010</name>
</gene>
<dbReference type="RefSeq" id="WP_147663060.1">
    <property type="nucleotide sequence ID" value="NZ_CP042905.2"/>
</dbReference>
<dbReference type="GO" id="GO:0003924">
    <property type="term" value="F:GTPase activity"/>
    <property type="evidence" value="ECO:0007669"/>
    <property type="project" value="InterPro"/>
</dbReference>
<proteinExistence type="predicted"/>
<dbReference type="CDD" id="cd00154">
    <property type="entry name" value="Rab"/>
    <property type="match status" value="1"/>
</dbReference>
<dbReference type="OrthoDB" id="49590at2157"/>
<sequence>MVARARNSKNVLKVCILGEGGVGKTTLTKRIITGAFDSTTKMTIGVDFHLLKTSIFDPFASQYADDVPQIPIQAQIWDFAGEERFRFMLPRYCKGSVCGLLLYDITRYSTTNYIDEWFSIWKDNAPKGSPLLLVATKSDLIAPEREERAMETMIELAERLDIPNFYIISSLDGKNVHVLTNDLLISAYKFNFNYLKEQGF</sequence>
<dbReference type="PROSITE" id="PS51419">
    <property type="entry name" value="RAB"/>
    <property type="match status" value="1"/>
</dbReference>
<dbReference type="GeneID" id="41330000"/>
<dbReference type="InterPro" id="IPR005225">
    <property type="entry name" value="Small_GTP-bd"/>
</dbReference>
<protein>
    <submittedName>
        <fullName evidence="2">Rab family GTPase</fullName>
    </submittedName>
</protein>
<dbReference type="PROSITE" id="PS51421">
    <property type="entry name" value="RAS"/>
    <property type="match status" value="1"/>
</dbReference>